<comment type="caution">
    <text evidence="1">The sequence shown here is derived from an EMBL/GenBank/DDBJ whole genome shotgun (WGS) entry which is preliminary data.</text>
</comment>
<proteinExistence type="predicted"/>
<dbReference type="OrthoDB" id="9958053at2"/>
<protein>
    <submittedName>
        <fullName evidence="1">Uncharacterized protein</fullName>
    </submittedName>
</protein>
<evidence type="ECO:0000313" key="2">
    <source>
        <dbReference type="Proteomes" id="UP000242847"/>
    </source>
</evidence>
<sequence length="98" mass="11205">MSKRKTYRPEEIRAGTTLFIVTRVPGQMVNHYGVAEYLVASKREPQPEPGTAHPYRMHPLIAVYAVSQTDLWRTRRAAQAEADRRLGIELARMKRGAQ</sequence>
<dbReference type="Proteomes" id="UP000242847">
    <property type="component" value="Unassembled WGS sequence"/>
</dbReference>
<reference evidence="1 2" key="1">
    <citation type="submission" date="2017-01" db="EMBL/GenBank/DDBJ databases">
        <title>Draft genome sequence of Pseudomonas pachastrellae type strain CCUG 46540T from a deep sea.</title>
        <authorList>
            <person name="Gomila M."/>
            <person name="Mulet M."/>
            <person name="Lalucat J."/>
            <person name="Garcia-Valdes E."/>
        </authorList>
    </citation>
    <scope>NUCLEOTIDE SEQUENCE [LARGE SCALE GENOMIC DNA]</scope>
    <source>
        <strain evidence="1 2">CCUG 46540</strain>
    </source>
</reference>
<evidence type="ECO:0000313" key="1">
    <source>
        <dbReference type="EMBL" id="ONM43144.1"/>
    </source>
</evidence>
<name>A0A1S8DCL6_9GAMM</name>
<accession>A0A1S8DCL6</accession>
<organism evidence="1 2">
    <name type="scientific">Halopseudomonas pachastrellae</name>
    <dbReference type="NCBI Taxonomy" id="254161"/>
    <lineage>
        <taxon>Bacteria</taxon>
        <taxon>Pseudomonadati</taxon>
        <taxon>Pseudomonadota</taxon>
        <taxon>Gammaproteobacteria</taxon>
        <taxon>Pseudomonadales</taxon>
        <taxon>Pseudomonadaceae</taxon>
        <taxon>Halopseudomonas</taxon>
    </lineage>
</organism>
<gene>
    <name evidence="1" type="ORF">BXT89_14425</name>
</gene>
<dbReference type="EMBL" id="MUBC01000035">
    <property type="protein sequence ID" value="ONM43144.1"/>
    <property type="molecule type" value="Genomic_DNA"/>
</dbReference>
<dbReference type="AlphaFoldDB" id="A0A1S8DCL6"/>
<dbReference type="STRING" id="254161.SAMN05216256_101107"/>
<keyword evidence="2" id="KW-1185">Reference proteome</keyword>
<dbReference type="RefSeq" id="WP_083728381.1">
    <property type="nucleotide sequence ID" value="NZ_FOUD01000001.1"/>
</dbReference>